<reference evidence="4" key="1">
    <citation type="submission" date="2017-01" db="EMBL/GenBank/DDBJ databases">
        <authorList>
            <person name="Varghese N."/>
            <person name="Submissions S."/>
        </authorList>
    </citation>
    <scope>NUCLEOTIDE SEQUENCE [LARGE SCALE GENOMIC DNA]</scope>
    <source>
        <strain evidence="4">DSM 22306</strain>
    </source>
</reference>
<accession>A0A1N7MUK8</accession>
<sequence>MREDMIKDMTEKMKPITTMAEVNKSTAEQLISIQTEYMTDMFNAGVAQMKALSEVKEPKAAFELQIKYFKDLEARLNNVAEKDMATLAAAKEQFMDLIEKSVSEMTEVYGLDNVTKFMQTSQEKLEEVTKSFSPEMIGKKPPSTAKTASQKSAH</sequence>
<protein>
    <submittedName>
        <fullName evidence="3">Phasin protein</fullName>
    </submittedName>
</protein>
<dbReference type="EMBL" id="FTOE01000007">
    <property type="protein sequence ID" value="SIS89641.1"/>
    <property type="molecule type" value="Genomic_DNA"/>
</dbReference>
<feature type="compositionally biased region" description="Polar residues" evidence="1">
    <location>
        <begin position="144"/>
        <end position="154"/>
    </location>
</feature>
<feature type="region of interest" description="Disordered" evidence="1">
    <location>
        <begin position="129"/>
        <end position="154"/>
    </location>
</feature>
<evidence type="ECO:0000256" key="1">
    <source>
        <dbReference type="SAM" id="MobiDB-lite"/>
    </source>
</evidence>
<evidence type="ECO:0000313" key="4">
    <source>
        <dbReference type="Proteomes" id="UP000185999"/>
    </source>
</evidence>
<dbReference type="Proteomes" id="UP000185999">
    <property type="component" value="Unassembled WGS sequence"/>
</dbReference>
<dbReference type="InterPro" id="IPR018968">
    <property type="entry name" value="Phasin"/>
</dbReference>
<evidence type="ECO:0000313" key="3">
    <source>
        <dbReference type="EMBL" id="SIS89641.1"/>
    </source>
</evidence>
<proteinExistence type="predicted"/>
<dbReference type="STRING" id="619304.SAMN05421760_10712"/>
<evidence type="ECO:0000259" key="2">
    <source>
        <dbReference type="Pfam" id="PF09361"/>
    </source>
</evidence>
<dbReference type="Pfam" id="PF09361">
    <property type="entry name" value="Phasin_2"/>
    <property type="match status" value="1"/>
</dbReference>
<dbReference type="AlphaFoldDB" id="A0A1N7MUK8"/>
<gene>
    <name evidence="3" type="ORF">SAMN05421760_10712</name>
</gene>
<feature type="domain" description="Phasin" evidence="2">
    <location>
        <begin position="3"/>
        <end position="101"/>
    </location>
</feature>
<keyword evidence="4" id="KW-1185">Reference proteome</keyword>
<organism evidence="3 4">
    <name type="scientific">Neptunomonas antarctica</name>
    <dbReference type="NCBI Taxonomy" id="619304"/>
    <lineage>
        <taxon>Bacteria</taxon>
        <taxon>Pseudomonadati</taxon>
        <taxon>Pseudomonadota</taxon>
        <taxon>Gammaproteobacteria</taxon>
        <taxon>Oceanospirillales</taxon>
        <taxon>Oceanospirillaceae</taxon>
        <taxon>Neptunomonas</taxon>
    </lineage>
</organism>
<name>A0A1N7MUK8_9GAMM</name>